<dbReference type="RefSeq" id="WP_145747692.1">
    <property type="nucleotide sequence ID" value="NZ_VIVL01000022.1"/>
</dbReference>
<dbReference type="EMBL" id="VIVL01000022">
    <property type="protein sequence ID" value="TWD73571.1"/>
    <property type="molecule type" value="Genomic_DNA"/>
</dbReference>
<evidence type="ECO:0000313" key="1">
    <source>
        <dbReference type="EMBL" id="TWD73571.1"/>
    </source>
</evidence>
<evidence type="ECO:0000313" key="2">
    <source>
        <dbReference type="Proteomes" id="UP000319722"/>
    </source>
</evidence>
<dbReference type="OrthoDB" id="6064972at2"/>
<gene>
    <name evidence="1" type="ORF">FB547_12263</name>
</gene>
<organism evidence="1 2">
    <name type="scientific">Variovorax beijingensis</name>
    <dbReference type="NCBI Taxonomy" id="2496117"/>
    <lineage>
        <taxon>Bacteria</taxon>
        <taxon>Pseudomonadati</taxon>
        <taxon>Pseudomonadota</taxon>
        <taxon>Betaproteobacteria</taxon>
        <taxon>Burkholderiales</taxon>
        <taxon>Comamonadaceae</taxon>
        <taxon>Variovorax</taxon>
    </lineage>
</organism>
<accession>A0A561B3Z8</accession>
<sequence>MTRSRTPIEAAAGKLIAAIQKEWGVDAGEPESPESENVMHSAHELLQAASKFGSIASVIGSGSVSTFLGEEWVGAHPRVLPFIAALESTE</sequence>
<name>A0A561B3Z8_9BURK</name>
<comment type="caution">
    <text evidence="1">The sequence shown here is derived from an EMBL/GenBank/DDBJ whole genome shotgun (WGS) entry which is preliminary data.</text>
</comment>
<proteinExistence type="predicted"/>
<dbReference type="AlphaFoldDB" id="A0A561B3Z8"/>
<dbReference type="Proteomes" id="UP000319722">
    <property type="component" value="Unassembled WGS sequence"/>
</dbReference>
<reference evidence="1 2" key="1">
    <citation type="submission" date="2019-06" db="EMBL/GenBank/DDBJ databases">
        <title>Sorghum-associated microbial communities from plants grown in Nebraska, USA.</title>
        <authorList>
            <person name="Schachtman D."/>
        </authorList>
    </citation>
    <scope>NUCLEOTIDE SEQUENCE [LARGE SCALE GENOMIC DNA]</scope>
    <source>
        <strain evidence="1 2">T529</strain>
    </source>
</reference>
<protein>
    <submittedName>
        <fullName evidence="1">Uncharacterized protein</fullName>
    </submittedName>
</protein>